<organism evidence="2 3">
    <name type="scientific">Phlebiopsis gigantea (strain 11061_1 CR5-6)</name>
    <name type="common">White-rot fungus</name>
    <name type="synonym">Peniophora gigantea</name>
    <dbReference type="NCBI Taxonomy" id="745531"/>
    <lineage>
        <taxon>Eukaryota</taxon>
        <taxon>Fungi</taxon>
        <taxon>Dikarya</taxon>
        <taxon>Basidiomycota</taxon>
        <taxon>Agaricomycotina</taxon>
        <taxon>Agaricomycetes</taxon>
        <taxon>Polyporales</taxon>
        <taxon>Phanerochaetaceae</taxon>
        <taxon>Phlebiopsis</taxon>
    </lineage>
</organism>
<dbReference type="HOGENOM" id="CLU_2210935_0_0_1"/>
<feature type="region of interest" description="Disordered" evidence="1">
    <location>
        <begin position="1"/>
        <end position="52"/>
    </location>
</feature>
<reference evidence="2 3" key="1">
    <citation type="journal article" date="2014" name="PLoS Genet.">
        <title>Analysis of the Phlebiopsis gigantea genome, transcriptome and secretome provides insight into its pioneer colonization strategies of wood.</title>
        <authorList>
            <person name="Hori C."/>
            <person name="Ishida T."/>
            <person name="Igarashi K."/>
            <person name="Samejima M."/>
            <person name="Suzuki H."/>
            <person name="Master E."/>
            <person name="Ferreira P."/>
            <person name="Ruiz-Duenas F.J."/>
            <person name="Held B."/>
            <person name="Canessa P."/>
            <person name="Larrondo L.F."/>
            <person name="Schmoll M."/>
            <person name="Druzhinina I.S."/>
            <person name="Kubicek C.P."/>
            <person name="Gaskell J.A."/>
            <person name="Kersten P."/>
            <person name="St John F."/>
            <person name="Glasner J."/>
            <person name="Sabat G."/>
            <person name="Splinter BonDurant S."/>
            <person name="Syed K."/>
            <person name="Yadav J."/>
            <person name="Mgbeahuruike A.C."/>
            <person name="Kovalchuk A."/>
            <person name="Asiegbu F.O."/>
            <person name="Lackner G."/>
            <person name="Hoffmeister D."/>
            <person name="Rencoret J."/>
            <person name="Gutierrez A."/>
            <person name="Sun H."/>
            <person name="Lindquist E."/>
            <person name="Barry K."/>
            <person name="Riley R."/>
            <person name="Grigoriev I.V."/>
            <person name="Henrissat B."/>
            <person name="Kues U."/>
            <person name="Berka R.M."/>
            <person name="Martinez A.T."/>
            <person name="Covert S.F."/>
            <person name="Blanchette R.A."/>
            <person name="Cullen D."/>
        </authorList>
    </citation>
    <scope>NUCLEOTIDE SEQUENCE [LARGE SCALE GENOMIC DNA]</scope>
    <source>
        <strain evidence="2 3">11061_1 CR5-6</strain>
    </source>
</reference>
<name>A0A0C3RRD8_PHLG1</name>
<dbReference type="Proteomes" id="UP000053257">
    <property type="component" value="Unassembled WGS sequence"/>
</dbReference>
<evidence type="ECO:0000256" key="1">
    <source>
        <dbReference type="SAM" id="MobiDB-lite"/>
    </source>
</evidence>
<gene>
    <name evidence="2" type="ORF">PHLGIDRAFT_122284</name>
</gene>
<proteinExistence type="predicted"/>
<dbReference type="EMBL" id="KN840662">
    <property type="protein sequence ID" value="KIP02631.1"/>
    <property type="molecule type" value="Genomic_DNA"/>
</dbReference>
<protein>
    <submittedName>
        <fullName evidence="2">Uncharacterized protein</fullName>
    </submittedName>
</protein>
<accession>A0A0C3RRD8</accession>
<keyword evidence="3" id="KW-1185">Reference proteome</keyword>
<evidence type="ECO:0000313" key="2">
    <source>
        <dbReference type="EMBL" id="KIP02631.1"/>
    </source>
</evidence>
<feature type="compositionally biased region" description="Basic and acidic residues" evidence="1">
    <location>
        <begin position="36"/>
        <end position="52"/>
    </location>
</feature>
<sequence length="107" mass="12285">MARLETPSRVPDPRTPMPRLRSPSPGPSSSASSDQAAKENVNRKDATLANERNKTLFERLRTAREEFFQKLNAREGKNIDEDFLDDLYVLAKSWQAREDLVRPSELR</sequence>
<dbReference type="AlphaFoldDB" id="A0A0C3RRD8"/>
<evidence type="ECO:0000313" key="3">
    <source>
        <dbReference type="Proteomes" id="UP000053257"/>
    </source>
</evidence>